<gene>
    <name evidence="1" type="ORF">GCM10007112_11340</name>
</gene>
<evidence type="ECO:0000313" key="2">
    <source>
        <dbReference type="Proteomes" id="UP000657075"/>
    </source>
</evidence>
<comment type="caution">
    <text evidence="1">The sequence shown here is derived from an EMBL/GenBank/DDBJ whole genome shotgun (WGS) entry which is preliminary data.</text>
</comment>
<organism evidence="1 2">
    <name type="scientific">Vulcanisaeta souniana JCM 11219</name>
    <dbReference type="NCBI Taxonomy" id="1293586"/>
    <lineage>
        <taxon>Archaea</taxon>
        <taxon>Thermoproteota</taxon>
        <taxon>Thermoprotei</taxon>
        <taxon>Thermoproteales</taxon>
        <taxon>Thermoproteaceae</taxon>
        <taxon>Vulcanisaeta</taxon>
    </lineage>
</organism>
<accession>A0A830E945</accession>
<dbReference type="EMBL" id="BMNM01000004">
    <property type="protein sequence ID" value="GGI76266.1"/>
    <property type="molecule type" value="Genomic_DNA"/>
</dbReference>
<reference evidence="1" key="1">
    <citation type="journal article" date="2014" name="Int. J. Syst. Evol. Microbiol.">
        <title>Complete genome sequence of Corynebacterium casei LMG S-19264T (=DSM 44701T), isolated from a smear-ripened cheese.</title>
        <authorList>
            <consortium name="US DOE Joint Genome Institute (JGI-PGF)"/>
            <person name="Walter F."/>
            <person name="Albersmeier A."/>
            <person name="Kalinowski J."/>
            <person name="Ruckert C."/>
        </authorList>
    </citation>
    <scope>NUCLEOTIDE SEQUENCE</scope>
    <source>
        <strain evidence="1">JCM 11219</strain>
    </source>
</reference>
<dbReference type="AlphaFoldDB" id="A0A830E945"/>
<name>A0A830E945_9CREN</name>
<sequence>MHTQSTHNLQAPPLPISCRFGDSAYYILNSHNGKPIFMTKTSMGIYGVAGNTLLPMPIPAYAN</sequence>
<evidence type="ECO:0000313" key="1">
    <source>
        <dbReference type="EMBL" id="GGI76266.1"/>
    </source>
</evidence>
<reference evidence="1" key="2">
    <citation type="submission" date="2020-09" db="EMBL/GenBank/DDBJ databases">
        <authorList>
            <person name="Sun Q."/>
            <person name="Ohkuma M."/>
        </authorList>
    </citation>
    <scope>NUCLEOTIDE SEQUENCE</scope>
    <source>
        <strain evidence="1">JCM 11219</strain>
    </source>
</reference>
<protein>
    <submittedName>
        <fullName evidence="1">Uncharacterized protein</fullName>
    </submittedName>
</protein>
<dbReference type="Proteomes" id="UP000657075">
    <property type="component" value="Unassembled WGS sequence"/>
</dbReference>
<proteinExistence type="predicted"/>